<dbReference type="Gene3D" id="2.60.40.1280">
    <property type="match status" value="1"/>
</dbReference>
<feature type="transmembrane region" description="Helical" evidence="7">
    <location>
        <begin position="523"/>
        <end position="543"/>
    </location>
</feature>
<keyword evidence="11" id="KW-1185">Reference proteome</keyword>
<protein>
    <recommendedName>
        <fullName evidence="12">SDR-like Ig domain-containing protein</fullName>
    </recommendedName>
</protein>
<evidence type="ECO:0000313" key="10">
    <source>
        <dbReference type="EMBL" id="MBD7951903.1"/>
    </source>
</evidence>
<keyword evidence="7" id="KW-0472">Membrane</keyword>
<evidence type="ECO:0000259" key="8">
    <source>
        <dbReference type="Pfam" id="PF17961"/>
    </source>
</evidence>
<feature type="domain" description="SDR-like Ig" evidence="8">
    <location>
        <begin position="72"/>
        <end position="157"/>
    </location>
</feature>
<dbReference type="Pfam" id="PF17961">
    <property type="entry name" value="Big_8"/>
    <property type="match status" value="1"/>
</dbReference>
<keyword evidence="7" id="KW-1133">Transmembrane helix</keyword>
<evidence type="ECO:0000256" key="4">
    <source>
        <dbReference type="ARBA" id="ARBA00022729"/>
    </source>
</evidence>
<proteinExistence type="predicted"/>
<dbReference type="InterPro" id="IPR046022">
    <property type="entry name" value="DUF5979"/>
</dbReference>
<comment type="subcellular location">
    <subcellularLocation>
        <location evidence="1">Secreted</location>
        <location evidence="1">Cell wall</location>
        <topology evidence="1">Peptidoglycan-anchor</topology>
    </subcellularLocation>
</comment>
<evidence type="ECO:0000256" key="6">
    <source>
        <dbReference type="SAM" id="MobiDB-lite"/>
    </source>
</evidence>
<gene>
    <name evidence="10" type="ORF">H9652_15985</name>
</gene>
<keyword evidence="3" id="KW-0964">Secreted</keyword>
<dbReference type="InterPro" id="IPR011252">
    <property type="entry name" value="Fibrogen-bd_dom1"/>
</dbReference>
<dbReference type="SUPFAM" id="SSF49401">
    <property type="entry name" value="Bacterial adhesins"/>
    <property type="match status" value="2"/>
</dbReference>
<keyword evidence="2" id="KW-0134">Cell wall</keyword>
<dbReference type="Pfam" id="PF19407">
    <property type="entry name" value="DUF5979"/>
    <property type="match status" value="1"/>
</dbReference>
<accession>A0ABR8RVS4</accession>
<evidence type="ECO:0000313" key="11">
    <source>
        <dbReference type="Proteomes" id="UP000641803"/>
    </source>
</evidence>
<name>A0ABR8RVS4_9CELL</name>
<organism evidence="10 11">
    <name type="scientific">Oerskovia rustica</name>
    <dbReference type="NCBI Taxonomy" id="2762237"/>
    <lineage>
        <taxon>Bacteria</taxon>
        <taxon>Bacillati</taxon>
        <taxon>Actinomycetota</taxon>
        <taxon>Actinomycetes</taxon>
        <taxon>Micrococcales</taxon>
        <taxon>Cellulomonadaceae</taxon>
        <taxon>Oerskovia</taxon>
    </lineage>
</organism>
<evidence type="ECO:0000256" key="1">
    <source>
        <dbReference type="ARBA" id="ARBA00004168"/>
    </source>
</evidence>
<evidence type="ECO:0000256" key="7">
    <source>
        <dbReference type="SAM" id="Phobius"/>
    </source>
</evidence>
<dbReference type="EMBL" id="JACSQQ010000033">
    <property type="protein sequence ID" value="MBD7951903.1"/>
    <property type="molecule type" value="Genomic_DNA"/>
</dbReference>
<evidence type="ECO:0000256" key="3">
    <source>
        <dbReference type="ARBA" id="ARBA00022525"/>
    </source>
</evidence>
<dbReference type="Proteomes" id="UP000641803">
    <property type="component" value="Unassembled WGS sequence"/>
</dbReference>
<dbReference type="InterPro" id="IPR008966">
    <property type="entry name" value="Adhesion_dom_sf"/>
</dbReference>
<evidence type="ECO:0000259" key="9">
    <source>
        <dbReference type="Pfam" id="PF19407"/>
    </source>
</evidence>
<comment type="caution">
    <text evidence="10">The sequence shown here is derived from an EMBL/GenBank/DDBJ whole genome shotgun (WGS) entry which is preliminary data.</text>
</comment>
<sequence length="550" mass="56215">MTNHTQAGSPRHAAVLAVPPTTRPPTLAWRLLSTALAALLVLVGVVAMPRTASAAELDAIKTVTITQPLDEVHLWQSLRIEATWAVPDGSHAGDTFTLAFPDSPRVTGFAQTFDLKTPAGAVVGTCDVTQDGFACTLSSYVETATNVHGTLFFYAQVSSVGEGGTFTFTTGNEMVIEVPVPGGEVVPGSGWSAPEQPVKGGWVSTDGRTAVWEVYVPSEFLAASAGGPVVVTDTYDPRLSMRDDSLVVAYVPLADWNNGDYGSSAVRLSPGTGYVYTPDVAGSSFDLTFVDPVTDGSRMYIFTYRMSLPVGVQDGDTFANQVAGSTGWDDQRVLEYAAAGGDGDGDGNGELRLTKHVTGEGAASVLAGTEFTVDYTTDRNGATTSGRLTVTDGATVTIPGLAAGTVVTLSEVSPAAIDGVTWGEPVFSGEGVTPVEGGAQVTVGAEGVVEVALDNPVAPVDPPAPPVPPTTVPPTTVPPTTVPPVTTPPASVVPQTKVPTVKATPQATTKHARGALATTGATVGLVAGAAVLLVGAGATLVALRRRGSSS</sequence>
<evidence type="ECO:0000256" key="5">
    <source>
        <dbReference type="ARBA" id="ARBA00023088"/>
    </source>
</evidence>
<feature type="domain" description="DUF5979" evidence="9">
    <location>
        <begin position="351"/>
        <end position="445"/>
    </location>
</feature>
<feature type="compositionally biased region" description="Pro residues" evidence="6">
    <location>
        <begin position="467"/>
        <end position="487"/>
    </location>
</feature>
<keyword evidence="5" id="KW-0572">Peptidoglycan-anchor</keyword>
<evidence type="ECO:0008006" key="12">
    <source>
        <dbReference type="Google" id="ProtNLM"/>
    </source>
</evidence>
<keyword evidence="7" id="KW-0812">Transmembrane</keyword>
<dbReference type="RefSeq" id="WP_191797240.1">
    <property type="nucleotide sequence ID" value="NZ_JACSQQ010000033.1"/>
</dbReference>
<evidence type="ECO:0000256" key="2">
    <source>
        <dbReference type="ARBA" id="ARBA00022512"/>
    </source>
</evidence>
<feature type="region of interest" description="Disordered" evidence="6">
    <location>
        <begin position="467"/>
        <end position="493"/>
    </location>
</feature>
<dbReference type="Gene3D" id="2.60.40.740">
    <property type="match status" value="1"/>
</dbReference>
<keyword evidence="4" id="KW-0732">Signal</keyword>
<reference evidence="10 11" key="1">
    <citation type="submission" date="2020-08" db="EMBL/GenBank/DDBJ databases">
        <title>A Genomic Blueprint of the Chicken Gut Microbiome.</title>
        <authorList>
            <person name="Gilroy R."/>
            <person name="Ravi A."/>
            <person name="Getino M."/>
            <person name="Pursley I."/>
            <person name="Horton D.L."/>
            <person name="Alikhan N.-F."/>
            <person name="Baker D."/>
            <person name="Gharbi K."/>
            <person name="Hall N."/>
            <person name="Watson M."/>
            <person name="Adriaenssens E.M."/>
            <person name="Foster-Nyarko E."/>
            <person name="Jarju S."/>
            <person name="Secka A."/>
            <person name="Antonio M."/>
            <person name="Oren A."/>
            <person name="Chaudhuri R."/>
            <person name="La Ragione R.M."/>
            <person name="Hildebrand F."/>
            <person name="Pallen M.J."/>
        </authorList>
    </citation>
    <scope>NUCLEOTIDE SEQUENCE [LARGE SCALE GENOMIC DNA]</scope>
    <source>
        <strain evidence="10 11">Sa4CUA1</strain>
    </source>
</reference>
<dbReference type="InterPro" id="IPR041171">
    <property type="entry name" value="SDR_Ig"/>
</dbReference>